<evidence type="ECO:0000256" key="2">
    <source>
        <dbReference type="ARBA" id="ARBA00006695"/>
    </source>
</evidence>
<evidence type="ECO:0008006" key="11">
    <source>
        <dbReference type="Google" id="ProtNLM"/>
    </source>
</evidence>
<keyword evidence="4" id="KW-0747">Spliceosome</keyword>
<organism evidence="9 10">
    <name type="scientific">Potamilus streckersoni</name>
    <dbReference type="NCBI Taxonomy" id="2493646"/>
    <lineage>
        <taxon>Eukaryota</taxon>
        <taxon>Metazoa</taxon>
        <taxon>Spiralia</taxon>
        <taxon>Lophotrochozoa</taxon>
        <taxon>Mollusca</taxon>
        <taxon>Bivalvia</taxon>
        <taxon>Autobranchia</taxon>
        <taxon>Heteroconchia</taxon>
        <taxon>Palaeoheterodonta</taxon>
        <taxon>Unionida</taxon>
        <taxon>Unionoidea</taxon>
        <taxon>Unionidae</taxon>
        <taxon>Ambleminae</taxon>
        <taxon>Lampsilini</taxon>
        <taxon>Potamilus</taxon>
    </lineage>
</organism>
<feature type="region of interest" description="Disordered" evidence="8">
    <location>
        <begin position="98"/>
        <end position="568"/>
    </location>
</feature>
<dbReference type="AlphaFoldDB" id="A0AAE0SND8"/>
<evidence type="ECO:0000256" key="8">
    <source>
        <dbReference type="SAM" id="MobiDB-lite"/>
    </source>
</evidence>
<evidence type="ECO:0000256" key="5">
    <source>
        <dbReference type="ARBA" id="ARBA00023054"/>
    </source>
</evidence>
<keyword evidence="6" id="KW-0508">mRNA splicing</keyword>
<feature type="compositionally biased region" description="Basic residues" evidence="8">
    <location>
        <begin position="341"/>
        <end position="350"/>
    </location>
</feature>
<proteinExistence type="inferred from homology"/>
<comment type="similarity">
    <text evidence="2">Belongs to the CWC25 family.</text>
</comment>
<feature type="compositionally biased region" description="Basic and acidic residues" evidence="8">
    <location>
        <begin position="284"/>
        <end position="323"/>
    </location>
</feature>
<feature type="compositionally biased region" description="Basic and acidic residues" evidence="8">
    <location>
        <begin position="502"/>
        <end position="552"/>
    </location>
</feature>
<evidence type="ECO:0000256" key="4">
    <source>
        <dbReference type="ARBA" id="ARBA00022728"/>
    </source>
</evidence>
<reference evidence="9" key="3">
    <citation type="submission" date="2023-05" db="EMBL/GenBank/DDBJ databases">
        <authorList>
            <person name="Smith C.H."/>
        </authorList>
    </citation>
    <scope>NUCLEOTIDE SEQUENCE</scope>
    <source>
        <strain evidence="9">CHS0354</strain>
        <tissue evidence="9">Mantle</tissue>
    </source>
</reference>
<keyword evidence="10" id="KW-1185">Reference proteome</keyword>
<dbReference type="PANTHER" id="PTHR16196:SF0">
    <property type="entry name" value="PRE-MRNA-SPLICING FACTOR CWC25 HOMOLOG"/>
    <property type="match status" value="1"/>
</dbReference>
<comment type="caution">
    <text evidence="9">The sequence shown here is derived from an EMBL/GenBank/DDBJ whole genome shotgun (WGS) entry which is preliminary data.</text>
</comment>
<reference evidence="9" key="1">
    <citation type="journal article" date="2021" name="Genome Biol. Evol.">
        <title>A High-Quality Reference Genome for a Parasitic Bivalve with Doubly Uniparental Inheritance (Bivalvia: Unionida).</title>
        <authorList>
            <person name="Smith C.H."/>
        </authorList>
    </citation>
    <scope>NUCLEOTIDE SEQUENCE</scope>
    <source>
        <strain evidence="9">CHS0354</strain>
    </source>
</reference>
<sequence>MSKMDEDEKQKVKMLIQEKGKGDGKKLEWMYKEDKPDVEDYLLGKRIDKALEKQENSKEDDVGALFNERIQANIAMDMQTKMREDPLFAIRKKEEEAKRRLLQNPVKMKRLQQMIDQKKTERKEHKKAKKKHKNRDSDSDSDDDIMAKYLNIINRKQKSGNDGRQKSQSECQRENQRGRSPFLMEKGDKQQSRTGDRSKQWESNSHDEDDQRKEKNYKNREKKEGRNEDWRKREGRRDLESDHERHRQHGDIDTGRMQRDSNLDFDHCVNFHGNRKVHSSRKRRDSDSDNDSHSRNSDTSKQRKEWSESERAGYHRNKEKDQIGKQTFSDSEDDNYSSNRKDKRSGRHKHSDIDEENKEKRFDKRNFGLEYRHSSKETRKKQRHSDSEDNHHGKKQRHSDSEDDHHSNKRAKTGRLKSSSKSEDDRKSNDGQQKNKTYGYGLVMPRGVSPVRKFKRASSSDRSRSSKMSGSRSPSPKRMKPSPNQSKTRPLENKSGSTGRRVLSEEERKRRLEEMMDNAKWREDQRKQNVTRYREEEKREEEDQRKDFDSSHFLKPMISGHVEKSSVEDRLKRNKYNILRTNADLDRGFSKK</sequence>
<evidence type="ECO:0000256" key="3">
    <source>
        <dbReference type="ARBA" id="ARBA00022664"/>
    </source>
</evidence>
<dbReference type="PANTHER" id="PTHR16196">
    <property type="entry name" value="CELL CYCLE CONTROL PROTEIN CWF25"/>
    <property type="match status" value="1"/>
</dbReference>
<name>A0AAE0SND8_9BIVA</name>
<feature type="compositionally biased region" description="Polar residues" evidence="8">
    <location>
        <begin position="484"/>
        <end position="498"/>
    </location>
</feature>
<evidence type="ECO:0000256" key="6">
    <source>
        <dbReference type="ARBA" id="ARBA00023187"/>
    </source>
</evidence>
<dbReference type="GO" id="GO:0005684">
    <property type="term" value="C:U2-type spliceosomal complex"/>
    <property type="evidence" value="ECO:0007669"/>
    <property type="project" value="TreeGrafter"/>
</dbReference>
<comment type="subcellular location">
    <subcellularLocation>
        <location evidence="1">Nucleus</location>
    </subcellularLocation>
</comment>
<feature type="compositionally biased region" description="Basic residues" evidence="8">
    <location>
        <begin position="124"/>
        <end position="134"/>
    </location>
</feature>
<reference evidence="9" key="2">
    <citation type="journal article" date="2021" name="Genome Biol. Evol.">
        <title>Developing a high-quality reference genome for a parasitic bivalve with doubly uniparental inheritance (Bivalvia: Unionida).</title>
        <authorList>
            <person name="Smith C.H."/>
        </authorList>
    </citation>
    <scope>NUCLEOTIDE SEQUENCE</scope>
    <source>
        <strain evidence="9">CHS0354</strain>
        <tissue evidence="9">Mantle</tissue>
    </source>
</reference>
<keyword evidence="3" id="KW-0507">mRNA processing</keyword>
<feature type="compositionally biased region" description="Basic and acidic residues" evidence="8">
    <location>
        <begin position="357"/>
        <end position="377"/>
    </location>
</feature>
<dbReference type="Pfam" id="PF12542">
    <property type="entry name" value="CWC25"/>
    <property type="match status" value="1"/>
</dbReference>
<feature type="compositionally biased region" description="Basic residues" evidence="8">
    <location>
        <begin position="273"/>
        <end position="283"/>
    </location>
</feature>
<dbReference type="InterPro" id="IPR022209">
    <property type="entry name" value="CWC25"/>
</dbReference>
<feature type="compositionally biased region" description="Basic and acidic residues" evidence="8">
    <location>
        <begin position="159"/>
        <end position="177"/>
    </location>
</feature>
<gene>
    <name evidence="9" type="ORF">CHS0354_005767</name>
</gene>
<dbReference type="GO" id="GO:0000398">
    <property type="term" value="P:mRNA splicing, via spliceosome"/>
    <property type="evidence" value="ECO:0007669"/>
    <property type="project" value="TreeGrafter"/>
</dbReference>
<keyword evidence="7" id="KW-0539">Nucleus</keyword>
<evidence type="ECO:0000256" key="1">
    <source>
        <dbReference type="ARBA" id="ARBA00004123"/>
    </source>
</evidence>
<evidence type="ECO:0000313" key="9">
    <source>
        <dbReference type="EMBL" id="KAK3594844.1"/>
    </source>
</evidence>
<keyword evidence="5" id="KW-0175">Coiled coil</keyword>
<dbReference type="InterPro" id="IPR051376">
    <property type="entry name" value="CWC25_splicing_factor"/>
</dbReference>
<dbReference type="Proteomes" id="UP001195483">
    <property type="component" value="Unassembled WGS sequence"/>
</dbReference>
<feature type="compositionally biased region" description="Basic and acidic residues" evidence="8">
    <location>
        <begin position="420"/>
        <end position="429"/>
    </location>
</feature>
<protein>
    <recommendedName>
        <fullName evidence="11">Pre-mRNA-splicing factor CWC25-like protein</fullName>
    </recommendedName>
</protein>
<feature type="compositionally biased region" description="Basic and acidic residues" evidence="8">
    <location>
        <begin position="185"/>
        <end position="269"/>
    </location>
</feature>
<evidence type="ECO:0000256" key="7">
    <source>
        <dbReference type="ARBA" id="ARBA00023242"/>
    </source>
</evidence>
<accession>A0AAE0SND8</accession>
<evidence type="ECO:0000313" key="10">
    <source>
        <dbReference type="Proteomes" id="UP001195483"/>
    </source>
</evidence>
<dbReference type="EMBL" id="JAEAOA010000405">
    <property type="protein sequence ID" value="KAK3594844.1"/>
    <property type="molecule type" value="Genomic_DNA"/>
</dbReference>